<accession>A0A0W8FF59</accession>
<reference evidence="1" key="1">
    <citation type="journal article" date="2015" name="Proc. Natl. Acad. Sci. U.S.A.">
        <title>Networks of energetic and metabolic interactions define dynamics in microbial communities.</title>
        <authorList>
            <person name="Embree M."/>
            <person name="Liu J.K."/>
            <person name="Al-Bassam M.M."/>
            <person name="Zengler K."/>
        </authorList>
    </citation>
    <scope>NUCLEOTIDE SEQUENCE</scope>
</reference>
<organism evidence="1">
    <name type="scientific">hydrocarbon metagenome</name>
    <dbReference type="NCBI Taxonomy" id="938273"/>
    <lineage>
        <taxon>unclassified sequences</taxon>
        <taxon>metagenomes</taxon>
        <taxon>ecological metagenomes</taxon>
    </lineage>
</organism>
<dbReference type="Gene3D" id="2.160.10.10">
    <property type="entry name" value="Hexapeptide repeat proteins"/>
    <property type="match status" value="1"/>
</dbReference>
<protein>
    <recommendedName>
        <fullName evidence="2">Integral membrane protein ccma involved in cell shape determination</fullName>
    </recommendedName>
</protein>
<evidence type="ECO:0000313" key="1">
    <source>
        <dbReference type="EMBL" id="KUG19541.1"/>
    </source>
</evidence>
<sequence>MQSAVQKSMTKVYRRGDTYIAPRGAFFDGNVKIDGDFIVPPDTHIWGWLKVGGRLELGPLSTVGGRVESRSAVIGRDVRLKGPLVVEEDVVICDNARLKSVTAGGNITLRQGVRVGDVTSSGTIYVHGKIKSDRLVGRAVKVYTV</sequence>
<dbReference type="SUPFAM" id="SSF51161">
    <property type="entry name" value="Trimeric LpxA-like enzymes"/>
    <property type="match status" value="1"/>
</dbReference>
<proteinExistence type="predicted"/>
<dbReference type="AlphaFoldDB" id="A0A0W8FF59"/>
<comment type="caution">
    <text evidence="1">The sequence shown here is derived from an EMBL/GenBank/DDBJ whole genome shotgun (WGS) entry which is preliminary data.</text>
</comment>
<evidence type="ECO:0008006" key="2">
    <source>
        <dbReference type="Google" id="ProtNLM"/>
    </source>
</evidence>
<dbReference type="EMBL" id="LNQE01001278">
    <property type="protein sequence ID" value="KUG19541.1"/>
    <property type="molecule type" value="Genomic_DNA"/>
</dbReference>
<name>A0A0W8FF59_9ZZZZ</name>
<dbReference type="InterPro" id="IPR011004">
    <property type="entry name" value="Trimer_LpxA-like_sf"/>
</dbReference>
<gene>
    <name evidence="1" type="ORF">ASZ90_010755</name>
</gene>